<evidence type="ECO:0000256" key="1">
    <source>
        <dbReference type="SAM" id="SignalP"/>
    </source>
</evidence>
<accession>A0ABW3INL0</accession>
<name>A0ABW3INL0_9RHOB</name>
<organism evidence="2 3">
    <name type="scientific">Tropicimonas aquimaris</name>
    <dbReference type="NCBI Taxonomy" id="914152"/>
    <lineage>
        <taxon>Bacteria</taxon>
        <taxon>Pseudomonadati</taxon>
        <taxon>Pseudomonadota</taxon>
        <taxon>Alphaproteobacteria</taxon>
        <taxon>Rhodobacterales</taxon>
        <taxon>Roseobacteraceae</taxon>
        <taxon>Tropicimonas</taxon>
    </lineage>
</organism>
<dbReference type="Proteomes" id="UP001597108">
    <property type="component" value="Unassembled WGS sequence"/>
</dbReference>
<evidence type="ECO:0000313" key="2">
    <source>
        <dbReference type="EMBL" id="MFD0979318.1"/>
    </source>
</evidence>
<reference evidence="3" key="1">
    <citation type="journal article" date="2019" name="Int. J. Syst. Evol. Microbiol.">
        <title>The Global Catalogue of Microorganisms (GCM) 10K type strain sequencing project: providing services to taxonomists for standard genome sequencing and annotation.</title>
        <authorList>
            <consortium name="The Broad Institute Genomics Platform"/>
            <consortium name="The Broad Institute Genome Sequencing Center for Infectious Disease"/>
            <person name="Wu L."/>
            <person name="Ma J."/>
        </authorList>
    </citation>
    <scope>NUCLEOTIDE SEQUENCE [LARGE SCALE GENOMIC DNA]</scope>
    <source>
        <strain evidence="3">CCUG 60524</strain>
    </source>
</reference>
<gene>
    <name evidence="2" type="ORF">ACFQ2S_06580</name>
</gene>
<comment type="caution">
    <text evidence="2">The sequence shown here is derived from an EMBL/GenBank/DDBJ whole genome shotgun (WGS) entry which is preliminary data.</text>
</comment>
<dbReference type="InterPro" id="IPR021556">
    <property type="entry name" value="DUF2950"/>
</dbReference>
<proteinExistence type="predicted"/>
<dbReference type="Pfam" id="PF11453">
    <property type="entry name" value="DUF2950"/>
    <property type="match status" value="1"/>
</dbReference>
<sequence length="301" mass="32089">MTRHVSILAPALIAAASFASAQEAPVYQTPQDALETLLAALSSGGTAEVVDAIGPDVTELMRPDDDVERAEDWAELLAAYGEGYRFVPLADDRVEIVLGADDWPFPFELERGAEGWSFDVASGLDEIAAREIGLNELDVIDALEAYVEIQAAYRLVDHDGDGVMEFAAHVISTEGTHDGLYWPGDDSPIGDLAARASFEGYEEGGEEIEPEPYIGYVFQLLSGQGPDAPGGEMSYVVNGNQVAGHALLAVPAEYGVTGVMTFMVGENGRIYEADLGEDTLAVAAAIELFNPGEGWSEIEVE</sequence>
<dbReference type="EMBL" id="JBHTJT010000008">
    <property type="protein sequence ID" value="MFD0979318.1"/>
    <property type="molecule type" value="Genomic_DNA"/>
</dbReference>
<feature type="chain" id="PRO_5047305051" evidence="1">
    <location>
        <begin position="22"/>
        <end position="301"/>
    </location>
</feature>
<dbReference type="RefSeq" id="WP_386073664.1">
    <property type="nucleotide sequence ID" value="NZ_JBHTJT010000008.1"/>
</dbReference>
<protein>
    <submittedName>
        <fullName evidence="2">DUF2950 family protein</fullName>
    </submittedName>
</protein>
<evidence type="ECO:0000313" key="3">
    <source>
        <dbReference type="Proteomes" id="UP001597108"/>
    </source>
</evidence>
<keyword evidence="3" id="KW-1185">Reference proteome</keyword>
<keyword evidence="1" id="KW-0732">Signal</keyword>
<feature type="signal peptide" evidence="1">
    <location>
        <begin position="1"/>
        <end position="21"/>
    </location>
</feature>